<keyword evidence="2" id="KW-0132">Cell division</keyword>
<name>A0A060TFH4_BLAAD</name>
<protein>
    <recommendedName>
        <fullName evidence="5">Ataxin-10 homolog</fullName>
    </recommendedName>
</protein>
<dbReference type="Pfam" id="PF09759">
    <property type="entry name" value="Atx10homo_assoc"/>
    <property type="match status" value="1"/>
</dbReference>
<feature type="domain" description="Ataxin-10" evidence="6">
    <location>
        <begin position="371"/>
        <end position="468"/>
    </location>
</feature>
<dbReference type="GO" id="GO:0051301">
    <property type="term" value="P:cell division"/>
    <property type="evidence" value="ECO:0007669"/>
    <property type="project" value="UniProtKB-KW"/>
</dbReference>
<dbReference type="InterPro" id="IPR051374">
    <property type="entry name" value="Ataxin-10/CTR86_families"/>
</dbReference>
<organism evidence="7">
    <name type="scientific">Blastobotrys adeninivorans</name>
    <name type="common">Yeast</name>
    <name type="synonym">Arxula adeninivorans</name>
    <dbReference type="NCBI Taxonomy" id="409370"/>
    <lineage>
        <taxon>Eukaryota</taxon>
        <taxon>Fungi</taxon>
        <taxon>Dikarya</taxon>
        <taxon>Ascomycota</taxon>
        <taxon>Saccharomycotina</taxon>
        <taxon>Dipodascomycetes</taxon>
        <taxon>Dipodascales</taxon>
        <taxon>Trichomonascaceae</taxon>
        <taxon>Blastobotrys</taxon>
    </lineage>
</organism>
<dbReference type="InterPro" id="IPR019156">
    <property type="entry name" value="Ataxin-10_domain"/>
</dbReference>
<dbReference type="PANTHER" id="PTHR13255:SF0">
    <property type="entry name" value="ATAXIN-10"/>
    <property type="match status" value="1"/>
</dbReference>
<evidence type="ECO:0000313" key="7">
    <source>
        <dbReference type="EMBL" id="CDP37612.1"/>
    </source>
</evidence>
<sequence length="473" mass="52939">MHKFLEDAARAVRDAEEDWIPGNLQPFINQSATDVNFRTEYGEDLLTWELILQFLDQSGIEPTQKPPRAARFVNGVLLIARALVSTEKGAQLAWESNVGPRVVDLVKCLLGVDARTDRQERLLSTCFQFLANSSNHRAVGPELMQGLNDGQLANLGRELASNNQLYLLVIVASTVKRDASFVLNSGRPAFIHILSQVEVWHSTDKDDSIRVANDIFKSLIPIGSQLLESFKDVTRDQHLSMLKMLDAALSVSEVGDSRVPLAAVLIDELEKASSSAQPFITQFDMNPEYSQAIKLEIASIWNSLVIILDSLILLLEKSPQGALLTLDQRPKAIEVIVNFLVLAERNLPKKSKLSQIDSNAEYDPQEFPLIKGKLITLVSVFTHFIPHSVQDEVRRLHGLEVILSNCMIDQNNPYIREQSIVALRYLLEENAANQEFVSKLEAKENVTEDALHEVGYETEIINGKVTLKKRPKT</sequence>
<comment type="function">
    <text evidence="4">May play a role in the regulation of cytokinesis.</text>
</comment>
<evidence type="ECO:0000256" key="1">
    <source>
        <dbReference type="ARBA" id="ARBA00008384"/>
    </source>
</evidence>
<evidence type="ECO:0000256" key="4">
    <source>
        <dbReference type="ARBA" id="ARBA00044746"/>
    </source>
</evidence>
<proteinExistence type="inferred from homology"/>
<evidence type="ECO:0000256" key="2">
    <source>
        <dbReference type="ARBA" id="ARBA00022618"/>
    </source>
</evidence>
<dbReference type="EMBL" id="HG937694">
    <property type="protein sequence ID" value="CDP37612.1"/>
    <property type="molecule type" value="Genomic_DNA"/>
</dbReference>
<dbReference type="AlphaFoldDB" id="A0A060TFH4"/>
<reference evidence="7" key="2">
    <citation type="submission" date="2014-06" db="EMBL/GenBank/DDBJ databases">
        <title>The complete genome of Blastobotrys (Arxula) adeninivorans LS3 - a yeast of biotechnological interest.</title>
        <authorList>
            <person name="Kunze G."/>
            <person name="Gaillardin C."/>
            <person name="Czernicka M."/>
            <person name="Durrens P."/>
            <person name="Martin T."/>
            <person name="Boer E."/>
            <person name="Gabaldon T."/>
            <person name="Cruz J."/>
            <person name="Talla E."/>
            <person name="Marck C."/>
            <person name="Goffeau A."/>
            <person name="Barbe V."/>
            <person name="Baret P."/>
            <person name="Baronian K."/>
            <person name="Beier S."/>
            <person name="Bleykasten C."/>
            <person name="Bode R."/>
            <person name="Casaregola S."/>
            <person name="Despons L."/>
            <person name="Fairhead C."/>
            <person name="Giersberg M."/>
            <person name="Gierski P."/>
            <person name="Hahnel U."/>
            <person name="Hartmann A."/>
            <person name="Jankowska D."/>
            <person name="Jubin C."/>
            <person name="Jung P."/>
            <person name="Lafontaine I."/>
            <person name="Leh-Louis V."/>
            <person name="Lemaire M."/>
            <person name="Marcet-Houben M."/>
            <person name="Mascher M."/>
            <person name="Morel G."/>
            <person name="Richard G.-F."/>
            <person name="Riechen J."/>
            <person name="Sacerdot C."/>
            <person name="Sarkar A."/>
            <person name="Savel G."/>
            <person name="Schacherer J."/>
            <person name="Sherman D."/>
            <person name="Straub M.-L."/>
            <person name="Stein N."/>
            <person name="Thierry A."/>
            <person name="Trautwein-Schult A."/>
            <person name="Westhof E."/>
            <person name="Worch S."/>
            <person name="Dujon B."/>
            <person name="Souciet J.-L."/>
            <person name="Wincker P."/>
            <person name="Scholz U."/>
            <person name="Neuveglise N."/>
        </authorList>
    </citation>
    <scope>NUCLEOTIDE SEQUENCE</scope>
    <source>
        <strain evidence="7">LS3</strain>
    </source>
</reference>
<reference evidence="7" key="1">
    <citation type="submission" date="2014-02" db="EMBL/GenBank/DDBJ databases">
        <authorList>
            <person name="Genoscope - CEA"/>
        </authorList>
    </citation>
    <scope>NUCLEOTIDE SEQUENCE</scope>
    <source>
        <strain evidence="7">LS3</strain>
    </source>
</reference>
<comment type="similarity">
    <text evidence="1">Belongs to the ataxin-10 family.</text>
</comment>
<evidence type="ECO:0000256" key="5">
    <source>
        <dbReference type="ARBA" id="ARBA00044801"/>
    </source>
</evidence>
<keyword evidence="3" id="KW-0131">Cell cycle</keyword>
<accession>A0A060TFH4</accession>
<evidence type="ECO:0000256" key="3">
    <source>
        <dbReference type="ARBA" id="ARBA00023306"/>
    </source>
</evidence>
<dbReference type="PANTHER" id="PTHR13255">
    <property type="entry name" value="ATAXIN-10"/>
    <property type="match status" value="1"/>
</dbReference>
<evidence type="ECO:0000259" key="6">
    <source>
        <dbReference type="Pfam" id="PF09759"/>
    </source>
</evidence>
<gene>
    <name evidence="7" type="ORF">GNLVRS02_ARAD1D15444g</name>
</gene>
<dbReference type="GO" id="GO:0005829">
    <property type="term" value="C:cytosol"/>
    <property type="evidence" value="ECO:0007669"/>
    <property type="project" value="TreeGrafter"/>
</dbReference>